<dbReference type="Gene3D" id="3.40.50.1820">
    <property type="entry name" value="alpha/beta hydrolase"/>
    <property type="match status" value="1"/>
</dbReference>
<evidence type="ECO:0000313" key="4">
    <source>
        <dbReference type="EMBL" id="OKA03431.1"/>
    </source>
</evidence>
<name>A0A154MFQ9_9PSEU</name>
<proteinExistence type="predicted"/>
<evidence type="ECO:0000313" key="3">
    <source>
        <dbReference type="EMBL" id="KZB83033.1"/>
    </source>
</evidence>
<feature type="domain" description="PET hydrolase/cutinase-like" evidence="2">
    <location>
        <begin position="43"/>
        <end position="251"/>
    </location>
</feature>
<dbReference type="Proteomes" id="UP000076321">
    <property type="component" value="Unassembled WGS sequence"/>
</dbReference>
<dbReference type="OrthoDB" id="9812672at2"/>
<dbReference type="EMBL" id="LOBU02000032">
    <property type="protein sequence ID" value="OKA03431.1"/>
    <property type="molecule type" value="Genomic_DNA"/>
</dbReference>
<dbReference type="Pfam" id="PF12740">
    <property type="entry name" value="PETase"/>
    <property type="match status" value="1"/>
</dbReference>
<protein>
    <recommendedName>
        <fullName evidence="2">PET hydrolase/cutinase-like domain-containing protein</fullName>
    </recommendedName>
</protein>
<dbReference type="EMBL" id="LQCI01000026">
    <property type="protein sequence ID" value="KZB83033.1"/>
    <property type="molecule type" value="Genomic_DNA"/>
</dbReference>
<comment type="caution">
    <text evidence="3">The sequence shown here is derived from an EMBL/GenBank/DDBJ whole genome shotgun (WGS) entry which is preliminary data.</text>
</comment>
<reference evidence="3 5" key="1">
    <citation type="submission" date="2015-12" db="EMBL/GenBank/DDBJ databases">
        <title>Amycolatopsis regifaucium genome sequencing and assembly.</title>
        <authorList>
            <person name="Mayilraj S."/>
        </authorList>
    </citation>
    <scope>NUCLEOTIDE SEQUENCE [LARGE SCALE GENOMIC DNA]</scope>
    <source>
        <strain evidence="3 5">GY080</strain>
    </source>
</reference>
<reference evidence="4 6" key="2">
    <citation type="submission" date="2016-11" db="EMBL/GenBank/DDBJ databases">
        <title>Genome sequencing of Amycolatopsis regifaucium.</title>
        <authorList>
            <person name="Mayilraj S."/>
            <person name="Kaur N."/>
        </authorList>
    </citation>
    <scope>NUCLEOTIDE SEQUENCE [LARGE SCALE GENOMIC DNA]</scope>
    <source>
        <strain evidence="4 6">GY080</strain>
    </source>
</reference>
<keyword evidence="1" id="KW-0732">Signal</keyword>
<dbReference type="AlphaFoldDB" id="A0A154MFQ9"/>
<dbReference type="SUPFAM" id="SSF53474">
    <property type="entry name" value="alpha/beta-Hydrolases"/>
    <property type="match status" value="1"/>
</dbReference>
<organism evidence="3 5">
    <name type="scientific">Amycolatopsis regifaucium</name>
    <dbReference type="NCBI Taxonomy" id="546365"/>
    <lineage>
        <taxon>Bacteria</taxon>
        <taxon>Bacillati</taxon>
        <taxon>Actinomycetota</taxon>
        <taxon>Actinomycetes</taxon>
        <taxon>Pseudonocardiales</taxon>
        <taxon>Pseudonocardiaceae</taxon>
        <taxon>Amycolatopsis</taxon>
    </lineage>
</organism>
<dbReference type="Proteomes" id="UP000186883">
    <property type="component" value="Unassembled WGS sequence"/>
</dbReference>
<dbReference type="InterPro" id="IPR029058">
    <property type="entry name" value="AB_hydrolase_fold"/>
</dbReference>
<keyword evidence="6" id="KW-1185">Reference proteome</keyword>
<feature type="chain" id="PRO_5043134811" description="PET hydrolase/cutinase-like domain-containing protein" evidence="1">
    <location>
        <begin position="29"/>
        <end position="281"/>
    </location>
</feature>
<evidence type="ECO:0000256" key="1">
    <source>
        <dbReference type="SAM" id="SignalP"/>
    </source>
</evidence>
<accession>A0A154MFQ9</accession>
<sequence length="281" mass="29552">MASRRRKRSISILVMTLALITPAAPAPAAAASVGTDFYAAPGPHSTVKLHGGPDHTFYYPADLRAGTRYPILLWGNGTGATPEAYDSLLQHLASWGVVVAAANTKNSGSGAEMLAGARFLIEENTRPASPFHDAIDPVNVGASGHSQGGGGTIAAGSDPLVTVTAPVQPGPQGDVRALRGPSLFVAGQTDTTVPSVYVRARYHHADDVAAIFAELRNSDHYFSNGGGKRLKGVLAAWFRYWLVDDQRAGALFFGPRSSCGICGEKDSWSAVERNAKARQIT</sequence>
<evidence type="ECO:0000313" key="6">
    <source>
        <dbReference type="Proteomes" id="UP000186883"/>
    </source>
</evidence>
<evidence type="ECO:0000313" key="5">
    <source>
        <dbReference type="Proteomes" id="UP000076321"/>
    </source>
</evidence>
<gene>
    <name evidence="4" type="ORF">ATP06_0236240</name>
    <name evidence="3" type="ORF">AVL48_36875</name>
</gene>
<feature type="signal peptide" evidence="1">
    <location>
        <begin position="1"/>
        <end position="28"/>
    </location>
</feature>
<evidence type="ECO:0000259" key="2">
    <source>
        <dbReference type="Pfam" id="PF12740"/>
    </source>
</evidence>
<dbReference type="InterPro" id="IPR041127">
    <property type="entry name" value="PET_hydrolase/cutinase-like"/>
</dbReference>